<evidence type="ECO:0000313" key="2">
    <source>
        <dbReference type="EMBL" id="SDL51228.1"/>
    </source>
</evidence>
<evidence type="ECO:0000313" key="3">
    <source>
        <dbReference type="Proteomes" id="UP000198901"/>
    </source>
</evidence>
<organism evidence="2 3">
    <name type="scientific">Siphonobacter aquaeclarae</name>
    <dbReference type="NCBI Taxonomy" id="563176"/>
    <lineage>
        <taxon>Bacteria</taxon>
        <taxon>Pseudomonadati</taxon>
        <taxon>Bacteroidota</taxon>
        <taxon>Cytophagia</taxon>
        <taxon>Cytophagales</taxon>
        <taxon>Cytophagaceae</taxon>
        <taxon>Siphonobacter</taxon>
    </lineage>
</organism>
<reference evidence="2 3" key="1">
    <citation type="submission" date="2016-10" db="EMBL/GenBank/DDBJ databases">
        <authorList>
            <person name="de Groot N.N."/>
        </authorList>
    </citation>
    <scope>NUCLEOTIDE SEQUENCE [LARGE SCALE GENOMIC DNA]</scope>
    <source>
        <strain evidence="2 3">DSM 21668</strain>
    </source>
</reference>
<dbReference type="EMBL" id="FNGS01000002">
    <property type="protein sequence ID" value="SDL51228.1"/>
    <property type="molecule type" value="Genomic_DNA"/>
</dbReference>
<gene>
    <name evidence="2" type="ORF">SAMN04488090_1083</name>
</gene>
<dbReference type="RefSeq" id="WP_093198773.1">
    <property type="nucleotide sequence ID" value="NZ_FNGS01000002.1"/>
</dbReference>
<name>A0A1G9KN89_9BACT</name>
<feature type="signal peptide" evidence="1">
    <location>
        <begin position="1"/>
        <end position="16"/>
    </location>
</feature>
<dbReference type="AlphaFoldDB" id="A0A1G9KN89"/>
<feature type="chain" id="PRO_5011455778" description="ABC transporter permease" evidence="1">
    <location>
        <begin position="17"/>
        <end position="171"/>
    </location>
</feature>
<accession>A0A1G9KN89</accession>
<protein>
    <recommendedName>
        <fullName evidence="4">ABC transporter permease</fullName>
    </recommendedName>
</protein>
<proteinExistence type="predicted"/>
<keyword evidence="3" id="KW-1185">Reference proteome</keyword>
<keyword evidence="1" id="KW-0732">Signal</keyword>
<sequence>MKLLLPLFLSPLAALAQQTFDLLPGRPVSYNGLDYGFEIRNERKKEVKDEQYGRFEITVFVTNKSGCSRVLFPRQTAFGEEMQNQLATFDCLNATGKRLTSKGTTLLAQSFSVPFRQQIKNAEGKTVTQVTQVPAGHLFRNGETVAENLIVIVPEGEAPRLKVRVRDLPDL</sequence>
<dbReference type="STRING" id="563176.SAMN04488090_1083"/>
<dbReference type="OrthoDB" id="947969at2"/>
<evidence type="ECO:0000256" key="1">
    <source>
        <dbReference type="SAM" id="SignalP"/>
    </source>
</evidence>
<dbReference type="Proteomes" id="UP000198901">
    <property type="component" value="Unassembled WGS sequence"/>
</dbReference>
<evidence type="ECO:0008006" key="4">
    <source>
        <dbReference type="Google" id="ProtNLM"/>
    </source>
</evidence>